<dbReference type="PANTHER" id="PTHR10537">
    <property type="entry name" value="DNA PRIMASE LARGE SUBUNIT"/>
    <property type="match status" value="1"/>
</dbReference>
<dbReference type="GO" id="GO:0046872">
    <property type="term" value="F:metal ion binding"/>
    <property type="evidence" value="ECO:0007669"/>
    <property type="project" value="UniProtKB-KW"/>
</dbReference>
<dbReference type="Gene3D" id="1.20.930.80">
    <property type="match status" value="1"/>
</dbReference>
<comment type="caution">
    <text evidence="1">The sequence shown here is derived from an EMBL/GenBank/DDBJ whole genome shotgun (WGS) entry which is preliminary data.</text>
</comment>
<dbReference type="GO" id="GO:0051539">
    <property type="term" value="F:4 iron, 4 sulfur cluster binding"/>
    <property type="evidence" value="ECO:0007669"/>
    <property type="project" value="UniProtKB-KW"/>
</dbReference>
<dbReference type="EMBL" id="QXFU01001381">
    <property type="protein sequence ID" value="KAE9003613.1"/>
    <property type="molecule type" value="Genomic_DNA"/>
</dbReference>
<reference evidence="1 2" key="1">
    <citation type="submission" date="2018-09" db="EMBL/GenBank/DDBJ databases">
        <title>Genomic investigation of the strawberry pathogen Phytophthora fragariae indicates pathogenicity is determined by transcriptional variation in three key races.</title>
        <authorList>
            <person name="Adams T.M."/>
            <person name="Armitage A.D."/>
            <person name="Sobczyk M.K."/>
            <person name="Bates H.J."/>
            <person name="Dunwell J.M."/>
            <person name="Nellist C.F."/>
            <person name="Harrison R.J."/>
        </authorList>
    </citation>
    <scope>NUCLEOTIDE SEQUENCE [LARGE SCALE GENOMIC DNA]</scope>
    <source>
        <strain evidence="1 2">SCRP324</strain>
    </source>
</reference>
<organism evidence="1 2">
    <name type="scientific">Phytophthora rubi</name>
    <dbReference type="NCBI Taxonomy" id="129364"/>
    <lineage>
        <taxon>Eukaryota</taxon>
        <taxon>Sar</taxon>
        <taxon>Stramenopiles</taxon>
        <taxon>Oomycota</taxon>
        <taxon>Peronosporomycetes</taxon>
        <taxon>Peronosporales</taxon>
        <taxon>Peronosporaceae</taxon>
        <taxon>Phytophthora</taxon>
    </lineage>
</organism>
<dbReference type="AlphaFoldDB" id="A0A6A3KIL3"/>
<dbReference type="InterPro" id="IPR007238">
    <property type="entry name" value="DNA_primase_lsu_euk/arc"/>
</dbReference>
<evidence type="ECO:0000313" key="1">
    <source>
        <dbReference type="EMBL" id="KAE9003613.1"/>
    </source>
</evidence>
<proteinExistence type="predicted"/>
<dbReference type="GO" id="GO:0005658">
    <property type="term" value="C:alpha DNA polymerase:primase complex"/>
    <property type="evidence" value="ECO:0007669"/>
    <property type="project" value="TreeGrafter"/>
</dbReference>
<gene>
    <name evidence="1" type="ORF">PR002_g17284</name>
</gene>
<protein>
    <submittedName>
        <fullName evidence="1">Uncharacterized protein</fullName>
    </submittedName>
</protein>
<evidence type="ECO:0000313" key="2">
    <source>
        <dbReference type="Proteomes" id="UP000435112"/>
    </source>
</evidence>
<sequence length="90" mass="10018">MTAPPLSLSFYRRAPQQRVAIDDFEDLGHKRIKLLSQVTARWSTQSVVDPPTQEFGNDTNADQLSHYALRLAFCSAQSLERMGLAGHCGV</sequence>
<dbReference type="Proteomes" id="UP000435112">
    <property type="component" value="Unassembled WGS sequence"/>
</dbReference>
<name>A0A6A3KIL3_9STRA</name>
<dbReference type="Pfam" id="PF26466">
    <property type="entry name" value="DNA_primase_lrg_N"/>
    <property type="match status" value="1"/>
</dbReference>
<dbReference type="GO" id="GO:0006270">
    <property type="term" value="P:DNA replication initiation"/>
    <property type="evidence" value="ECO:0007669"/>
    <property type="project" value="TreeGrafter"/>
</dbReference>
<dbReference type="PANTHER" id="PTHR10537:SF3">
    <property type="entry name" value="DNA PRIMASE LARGE SUBUNIT"/>
    <property type="match status" value="1"/>
</dbReference>
<accession>A0A6A3KIL3</accession>
<dbReference type="GO" id="GO:0006269">
    <property type="term" value="P:DNA replication, synthesis of primer"/>
    <property type="evidence" value="ECO:0007669"/>
    <property type="project" value="UniProtKB-KW"/>
</dbReference>